<feature type="domain" description="Protein kinase" evidence="3">
    <location>
        <begin position="1"/>
        <end position="57"/>
    </location>
</feature>
<proteinExistence type="predicted"/>
<dbReference type="GO" id="GO:0005524">
    <property type="term" value="F:ATP binding"/>
    <property type="evidence" value="ECO:0007669"/>
    <property type="project" value="UniProtKB-KW"/>
</dbReference>
<organism evidence="5 6">
    <name type="scientific">Rotaria magnacalcarata</name>
    <dbReference type="NCBI Taxonomy" id="392030"/>
    <lineage>
        <taxon>Eukaryota</taxon>
        <taxon>Metazoa</taxon>
        <taxon>Spiralia</taxon>
        <taxon>Gnathifera</taxon>
        <taxon>Rotifera</taxon>
        <taxon>Eurotatoria</taxon>
        <taxon>Bdelloidea</taxon>
        <taxon>Philodinida</taxon>
        <taxon>Philodinidae</taxon>
        <taxon>Rotaria</taxon>
    </lineage>
</organism>
<dbReference type="PROSITE" id="PS50011">
    <property type="entry name" value="PROTEIN_KINASE_DOM"/>
    <property type="match status" value="1"/>
</dbReference>
<sequence>METENSYYIVMDLVQGNEFVKYLTKRKQLDENETKKYIRQIVSAVDHMHHARVIHRD</sequence>
<evidence type="ECO:0000313" key="4">
    <source>
        <dbReference type="EMBL" id="CAF4854029.1"/>
    </source>
</evidence>
<dbReference type="Gene3D" id="1.10.510.10">
    <property type="entry name" value="Transferase(Phosphotransferase) domain 1"/>
    <property type="match status" value="1"/>
</dbReference>
<dbReference type="PANTHER" id="PTHR24346:SF79">
    <property type="entry name" value="PROTEIN KINASE DOMAIN-CONTAINING PROTEIN"/>
    <property type="match status" value="1"/>
</dbReference>
<dbReference type="Pfam" id="PF00069">
    <property type="entry name" value="Pkinase"/>
    <property type="match status" value="1"/>
</dbReference>
<protein>
    <recommendedName>
        <fullName evidence="3">Protein kinase domain-containing protein</fullName>
    </recommendedName>
</protein>
<dbReference type="GO" id="GO:0004674">
    <property type="term" value="F:protein serine/threonine kinase activity"/>
    <property type="evidence" value="ECO:0007669"/>
    <property type="project" value="TreeGrafter"/>
</dbReference>
<evidence type="ECO:0000313" key="6">
    <source>
        <dbReference type="Proteomes" id="UP000681720"/>
    </source>
</evidence>
<comment type="caution">
    <text evidence="5">The sequence shown here is derived from an EMBL/GenBank/DDBJ whole genome shotgun (WGS) entry which is preliminary data.</text>
</comment>
<dbReference type="Proteomes" id="UP000681720">
    <property type="component" value="Unassembled WGS sequence"/>
</dbReference>
<dbReference type="EMBL" id="CAJOBJ010219589">
    <property type="protein sequence ID" value="CAF5030104.1"/>
    <property type="molecule type" value="Genomic_DNA"/>
</dbReference>
<accession>A0A8S3DV34</accession>
<evidence type="ECO:0000259" key="3">
    <source>
        <dbReference type="PROSITE" id="PS50011"/>
    </source>
</evidence>
<keyword evidence="1" id="KW-0547">Nucleotide-binding</keyword>
<dbReference type="AlphaFoldDB" id="A0A8S3DV34"/>
<dbReference type="GO" id="GO:0005737">
    <property type="term" value="C:cytoplasm"/>
    <property type="evidence" value="ECO:0007669"/>
    <property type="project" value="TreeGrafter"/>
</dbReference>
<dbReference type="SUPFAM" id="SSF56112">
    <property type="entry name" value="Protein kinase-like (PK-like)"/>
    <property type="match status" value="1"/>
</dbReference>
<feature type="non-terminal residue" evidence="5">
    <location>
        <position position="57"/>
    </location>
</feature>
<dbReference type="InterPro" id="IPR000719">
    <property type="entry name" value="Prot_kinase_dom"/>
</dbReference>
<gene>
    <name evidence="4" type="ORF">BYL167_LOCUS50316</name>
    <name evidence="5" type="ORF">GIL414_LOCUS58858</name>
</gene>
<dbReference type="InterPro" id="IPR011009">
    <property type="entry name" value="Kinase-like_dom_sf"/>
</dbReference>
<dbReference type="Proteomes" id="UP000681967">
    <property type="component" value="Unassembled WGS sequence"/>
</dbReference>
<evidence type="ECO:0000313" key="5">
    <source>
        <dbReference type="EMBL" id="CAF5030104.1"/>
    </source>
</evidence>
<evidence type="ECO:0000256" key="1">
    <source>
        <dbReference type="ARBA" id="ARBA00022741"/>
    </source>
</evidence>
<dbReference type="EMBL" id="CAJOBH010153393">
    <property type="protein sequence ID" value="CAF4854029.1"/>
    <property type="molecule type" value="Genomic_DNA"/>
</dbReference>
<keyword evidence="2" id="KW-0067">ATP-binding</keyword>
<dbReference type="PANTHER" id="PTHR24346">
    <property type="entry name" value="MAP/MICROTUBULE AFFINITY-REGULATING KINASE"/>
    <property type="match status" value="1"/>
</dbReference>
<reference evidence="5" key="1">
    <citation type="submission" date="2021-02" db="EMBL/GenBank/DDBJ databases">
        <authorList>
            <person name="Nowell W R."/>
        </authorList>
    </citation>
    <scope>NUCLEOTIDE SEQUENCE</scope>
</reference>
<name>A0A8S3DV34_9BILA</name>
<dbReference type="GO" id="GO:0035556">
    <property type="term" value="P:intracellular signal transduction"/>
    <property type="evidence" value="ECO:0007669"/>
    <property type="project" value="TreeGrafter"/>
</dbReference>
<evidence type="ECO:0000256" key="2">
    <source>
        <dbReference type="ARBA" id="ARBA00022840"/>
    </source>
</evidence>